<evidence type="ECO:0000259" key="6">
    <source>
        <dbReference type="PROSITE" id="PS51724"/>
    </source>
</evidence>
<dbReference type="EC" id="4.2.2.-" evidence="4"/>
<dbReference type="Pfam" id="PF03330">
    <property type="entry name" value="DPBB_1"/>
    <property type="match status" value="1"/>
</dbReference>
<evidence type="ECO:0000256" key="2">
    <source>
        <dbReference type="ARBA" id="ARBA00023239"/>
    </source>
</evidence>
<feature type="signal peptide" evidence="4">
    <location>
        <begin position="1"/>
        <end position="24"/>
    </location>
</feature>
<dbReference type="InterPro" id="IPR034718">
    <property type="entry name" value="RlpA"/>
</dbReference>
<dbReference type="PROSITE" id="PS51724">
    <property type="entry name" value="SPOR"/>
    <property type="match status" value="1"/>
</dbReference>
<dbReference type="CDD" id="cd22268">
    <property type="entry name" value="DPBB_RlpA-like"/>
    <property type="match status" value="1"/>
</dbReference>
<comment type="caution">
    <text evidence="7">The sequence shown here is derived from an EMBL/GenBank/DDBJ whole genome shotgun (WGS) entry which is preliminary data.</text>
</comment>
<dbReference type="Gene3D" id="2.40.40.10">
    <property type="entry name" value="RlpA-like domain"/>
    <property type="match status" value="1"/>
</dbReference>
<name>A0A1T0B1P9_9PAST</name>
<dbReference type="GO" id="GO:0000270">
    <property type="term" value="P:peptidoglycan metabolic process"/>
    <property type="evidence" value="ECO:0007669"/>
    <property type="project" value="UniProtKB-UniRule"/>
</dbReference>
<accession>A0A1T0B1P9</accession>
<dbReference type="SUPFAM" id="SSF110997">
    <property type="entry name" value="Sporulation related repeat"/>
    <property type="match status" value="1"/>
</dbReference>
<dbReference type="InterPro" id="IPR036908">
    <property type="entry name" value="RlpA-like_sf"/>
</dbReference>
<dbReference type="SUPFAM" id="SSF50685">
    <property type="entry name" value="Barwin-like endoglucanases"/>
    <property type="match status" value="1"/>
</dbReference>
<keyword evidence="3 4" id="KW-0961">Cell wall biogenesis/degradation</keyword>
<comment type="similarity">
    <text evidence="4 5">Belongs to the RlpA family.</text>
</comment>
<evidence type="ECO:0000256" key="3">
    <source>
        <dbReference type="ARBA" id="ARBA00023316"/>
    </source>
</evidence>
<comment type="function">
    <text evidence="4">Lytic transglycosylase with a strong preference for naked glycan strands that lack stem peptides.</text>
</comment>
<evidence type="ECO:0000313" key="7">
    <source>
        <dbReference type="EMBL" id="OOS03849.1"/>
    </source>
</evidence>
<dbReference type="GO" id="GO:0071555">
    <property type="term" value="P:cell wall organization"/>
    <property type="evidence" value="ECO:0007669"/>
    <property type="project" value="UniProtKB-KW"/>
</dbReference>
<dbReference type="InterPro" id="IPR012997">
    <property type="entry name" value="RplA"/>
</dbReference>
<dbReference type="PANTHER" id="PTHR34183">
    <property type="entry name" value="ENDOLYTIC PEPTIDOGLYCAN TRANSGLYCOSYLASE RLPA"/>
    <property type="match status" value="1"/>
</dbReference>
<evidence type="ECO:0000256" key="5">
    <source>
        <dbReference type="RuleBase" id="RU003495"/>
    </source>
</evidence>
<dbReference type="EMBL" id="MUYB01000022">
    <property type="protein sequence ID" value="OOS03849.1"/>
    <property type="molecule type" value="Genomic_DNA"/>
</dbReference>
<protein>
    <recommendedName>
        <fullName evidence="4">Endolytic peptidoglycan transglycosylase RlpA</fullName>
        <ecNumber evidence="4">4.2.2.-</ecNumber>
    </recommendedName>
</protein>
<dbReference type="OrthoDB" id="9779128at2"/>
<dbReference type="InterPro" id="IPR009009">
    <property type="entry name" value="RlpA-like_DPBB"/>
</dbReference>
<evidence type="ECO:0000256" key="4">
    <source>
        <dbReference type="HAMAP-Rule" id="MF_02071"/>
    </source>
</evidence>
<dbReference type="GO" id="GO:0009279">
    <property type="term" value="C:cell outer membrane"/>
    <property type="evidence" value="ECO:0007669"/>
    <property type="project" value="TreeGrafter"/>
</dbReference>
<dbReference type="GO" id="GO:0008932">
    <property type="term" value="F:lytic endotransglycosylase activity"/>
    <property type="evidence" value="ECO:0007669"/>
    <property type="project" value="UniProtKB-UniRule"/>
</dbReference>
<feature type="chain" id="PRO_5013410449" description="Endolytic peptidoglycan transglycosylase RlpA" evidence="4">
    <location>
        <begin position="25"/>
        <end position="285"/>
    </location>
</feature>
<dbReference type="AlphaFoldDB" id="A0A1T0B1P9"/>
<proteinExistence type="inferred from homology"/>
<dbReference type="NCBIfam" id="TIGR00413">
    <property type="entry name" value="rlpA"/>
    <property type="match status" value="1"/>
</dbReference>
<dbReference type="Pfam" id="PF05036">
    <property type="entry name" value="SPOR"/>
    <property type="match status" value="1"/>
</dbReference>
<sequence length="285" mass="32062" precursor="true">MTNKYLVKFILLLLACCCQTSIQAKTDTVELFGVKGHKLEHKKVSTKAHSYVVKGKTYQTKVRDDIKNYTKEGIASYYHKKFHGRKTASGEIYNEKLYTAAHKTLPLNSYVLVTNLRNQKKVIVRINDRGPFVKNRIIDLSKAAATEIGMIGRGLFPVRLEALHVNHEGKILGAANNTLAELAQNDLALQKLNKESVDSESKIAAPQLVPETKYKIKLLGFTSQKSANNFVKKLALENMVFEVAQDNKKYSIYFGPLATKEESDNLKAKLKKLTPSKILIVYECN</sequence>
<dbReference type="Proteomes" id="UP000190023">
    <property type="component" value="Unassembled WGS sequence"/>
</dbReference>
<evidence type="ECO:0000256" key="1">
    <source>
        <dbReference type="ARBA" id="ARBA00022729"/>
    </source>
</evidence>
<keyword evidence="2 4" id="KW-0456">Lyase</keyword>
<evidence type="ECO:0000313" key="8">
    <source>
        <dbReference type="Proteomes" id="UP000190023"/>
    </source>
</evidence>
<dbReference type="GO" id="GO:0042834">
    <property type="term" value="F:peptidoglycan binding"/>
    <property type="evidence" value="ECO:0007669"/>
    <property type="project" value="InterPro"/>
</dbReference>
<dbReference type="InterPro" id="IPR036680">
    <property type="entry name" value="SPOR-like_sf"/>
</dbReference>
<dbReference type="Gene3D" id="3.30.70.1070">
    <property type="entry name" value="Sporulation related repeat"/>
    <property type="match status" value="1"/>
</dbReference>
<dbReference type="PANTHER" id="PTHR34183:SF1">
    <property type="entry name" value="ENDOLYTIC PEPTIDOGLYCAN TRANSGLYCOSYLASE RLPA"/>
    <property type="match status" value="1"/>
</dbReference>
<dbReference type="HAMAP" id="MF_02071">
    <property type="entry name" value="RlpA"/>
    <property type="match status" value="1"/>
</dbReference>
<dbReference type="STRING" id="123822.B0188_05930"/>
<feature type="domain" description="SPOR" evidence="6">
    <location>
        <begin position="208"/>
        <end position="283"/>
    </location>
</feature>
<gene>
    <name evidence="4" type="primary">rlpA</name>
    <name evidence="7" type="ORF">B0188_05930</name>
</gene>
<dbReference type="InterPro" id="IPR007730">
    <property type="entry name" value="SPOR-like_dom"/>
</dbReference>
<keyword evidence="1 4" id="KW-0732">Signal</keyword>
<keyword evidence="8" id="KW-1185">Reference proteome</keyword>
<reference evidence="7 8" key="1">
    <citation type="submission" date="2017-02" db="EMBL/GenBank/DDBJ databases">
        <title>Draft genome sequence of Haemophilus felis CCUG 31170 type strain.</title>
        <authorList>
            <person name="Engstrom-Jakobsson H."/>
            <person name="Salva-Serra F."/>
            <person name="Thorell K."/>
            <person name="Gonzales-Siles L."/>
            <person name="Karlsson R."/>
            <person name="Boulund F."/>
            <person name="Engstrand L."/>
            <person name="Kristiansson E."/>
            <person name="Moore E."/>
        </authorList>
    </citation>
    <scope>NUCLEOTIDE SEQUENCE [LARGE SCALE GENOMIC DNA]</scope>
    <source>
        <strain evidence="7 8">CCUG 31170</strain>
    </source>
</reference>
<organism evidence="7 8">
    <name type="scientific">[Haemophilus] felis</name>
    <dbReference type="NCBI Taxonomy" id="123822"/>
    <lineage>
        <taxon>Bacteria</taxon>
        <taxon>Pseudomonadati</taxon>
        <taxon>Pseudomonadota</taxon>
        <taxon>Gammaproteobacteria</taxon>
        <taxon>Pasteurellales</taxon>
        <taxon>Pasteurellaceae</taxon>
    </lineage>
</organism>